<keyword evidence="6 8" id="KW-1133">Transmembrane helix</keyword>
<evidence type="ECO:0000313" key="10">
    <source>
        <dbReference type="EMBL" id="GAA4080319.1"/>
    </source>
</evidence>
<accession>A0ABP7W3H6</accession>
<dbReference type="InterPro" id="IPR005828">
    <property type="entry name" value="MFS_sugar_transport-like"/>
</dbReference>
<keyword evidence="3" id="KW-1003">Cell membrane</keyword>
<reference evidence="11" key="1">
    <citation type="journal article" date="2019" name="Int. J. Syst. Evol. Microbiol.">
        <title>The Global Catalogue of Microorganisms (GCM) 10K type strain sequencing project: providing services to taxonomists for standard genome sequencing and annotation.</title>
        <authorList>
            <consortium name="The Broad Institute Genomics Platform"/>
            <consortium name="The Broad Institute Genome Sequencing Center for Infectious Disease"/>
            <person name="Wu L."/>
            <person name="Ma J."/>
        </authorList>
    </citation>
    <scope>NUCLEOTIDE SEQUENCE [LARGE SCALE GENOMIC DNA]</scope>
    <source>
        <strain evidence="11">JCM 16702</strain>
    </source>
</reference>
<feature type="transmembrane region" description="Helical" evidence="8">
    <location>
        <begin position="289"/>
        <end position="308"/>
    </location>
</feature>
<feature type="transmembrane region" description="Helical" evidence="8">
    <location>
        <begin position="7"/>
        <end position="27"/>
    </location>
</feature>
<dbReference type="InterPro" id="IPR020846">
    <property type="entry name" value="MFS_dom"/>
</dbReference>
<dbReference type="InterPro" id="IPR005829">
    <property type="entry name" value="Sugar_transporter_CS"/>
</dbReference>
<proteinExistence type="predicted"/>
<protein>
    <submittedName>
        <fullName evidence="10">MFS transporter</fullName>
    </submittedName>
</protein>
<feature type="transmembrane region" description="Helical" evidence="8">
    <location>
        <begin position="223"/>
        <end position="245"/>
    </location>
</feature>
<name>A0ABP7W3H6_9ACTN</name>
<organism evidence="10 11">
    <name type="scientific">Actinomadura miaoliensis</name>
    <dbReference type="NCBI Taxonomy" id="430685"/>
    <lineage>
        <taxon>Bacteria</taxon>
        <taxon>Bacillati</taxon>
        <taxon>Actinomycetota</taxon>
        <taxon>Actinomycetes</taxon>
        <taxon>Streptosporangiales</taxon>
        <taxon>Thermomonosporaceae</taxon>
        <taxon>Actinomadura</taxon>
    </lineage>
</organism>
<evidence type="ECO:0000259" key="9">
    <source>
        <dbReference type="PROSITE" id="PS50850"/>
    </source>
</evidence>
<keyword evidence="5" id="KW-0769">Symport</keyword>
<feature type="transmembrane region" description="Helical" evidence="8">
    <location>
        <begin position="39"/>
        <end position="57"/>
    </location>
</feature>
<feature type="transmembrane region" description="Helical" evidence="8">
    <location>
        <begin position="169"/>
        <end position="188"/>
    </location>
</feature>
<evidence type="ECO:0000256" key="1">
    <source>
        <dbReference type="ARBA" id="ARBA00004651"/>
    </source>
</evidence>
<dbReference type="InterPro" id="IPR051084">
    <property type="entry name" value="H+-coupled_symporters"/>
</dbReference>
<evidence type="ECO:0000256" key="4">
    <source>
        <dbReference type="ARBA" id="ARBA00022692"/>
    </source>
</evidence>
<gene>
    <name evidence="10" type="ORF">GCM10022214_43570</name>
</gene>
<feature type="transmembrane region" description="Helical" evidence="8">
    <location>
        <begin position="314"/>
        <end position="338"/>
    </location>
</feature>
<keyword evidence="2" id="KW-0813">Transport</keyword>
<evidence type="ECO:0000256" key="3">
    <source>
        <dbReference type="ARBA" id="ARBA00022475"/>
    </source>
</evidence>
<dbReference type="InterPro" id="IPR036259">
    <property type="entry name" value="MFS_trans_sf"/>
</dbReference>
<dbReference type="PROSITE" id="PS50850">
    <property type="entry name" value="MFS"/>
    <property type="match status" value="1"/>
</dbReference>
<dbReference type="Gene3D" id="1.20.1250.20">
    <property type="entry name" value="MFS general substrate transporter like domains"/>
    <property type="match status" value="1"/>
</dbReference>
<evidence type="ECO:0000313" key="11">
    <source>
        <dbReference type="Proteomes" id="UP001500683"/>
    </source>
</evidence>
<keyword evidence="4 8" id="KW-0812">Transmembrane</keyword>
<comment type="caution">
    <text evidence="10">The sequence shown here is derived from an EMBL/GenBank/DDBJ whole genome shotgun (WGS) entry which is preliminary data.</text>
</comment>
<evidence type="ECO:0000256" key="8">
    <source>
        <dbReference type="SAM" id="Phobius"/>
    </source>
</evidence>
<evidence type="ECO:0000256" key="6">
    <source>
        <dbReference type="ARBA" id="ARBA00022989"/>
    </source>
</evidence>
<comment type="subcellular location">
    <subcellularLocation>
        <location evidence="1">Cell membrane</location>
        <topology evidence="1">Multi-pass membrane protein</topology>
    </subcellularLocation>
</comment>
<sequence>MGNCIEWFDFGVFTAGVMTSIIGTVFFPHDAAGSATLRSFALIAAAFVARPFGGLFFGPLGDRLGRKRVLAATILLMSGSTFCIGILPGYATIGVAAPILLLLVRLVQGFSTGGEYGGAATVIAEYAPTRRRGFFGSFLELGTLAGYASGAGLVLAVDLLLSRQAMHSWGWRIPFLIALPLGLVGLYVRSRIEDTPAFRQMERAGAKARSPLRETLAHNWRMILNLIGIVFLLNVAVYTLLTFMPSYLTDNLATGEVTAQLITIGVELAMIAVIVPLGALSDRIGRKPLLLAAAVGFLVLSWPAFALMQTERALGVAAGYAIIGGLLVPIQAVIGATFPAMFPTRVRYGAFAIGYNVSTSLFGGTCAVLVGSLIKATGTNYIPAFYLMLAALVALAPILLIPETAGVPIQRVGRPRPRRAAAARSRRLDLGTR</sequence>
<dbReference type="Pfam" id="PF00083">
    <property type="entry name" value="Sugar_tr"/>
    <property type="match status" value="2"/>
</dbReference>
<evidence type="ECO:0000256" key="2">
    <source>
        <dbReference type="ARBA" id="ARBA00022448"/>
    </source>
</evidence>
<feature type="transmembrane region" description="Helical" evidence="8">
    <location>
        <begin position="380"/>
        <end position="401"/>
    </location>
</feature>
<evidence type="ECO:0000256" key="5">
    <source>
        <dbReference type="ARBA" id="ARBA00022847"/>
    </source>
</evidence>
<dbReference type="SUPFAM" id="SSF103473">
    <property type="entry name" value="MFS general substrate transporter"/>
    <property type="match status" value="1"/>
</dbReference>
<keyword evidence="7 8" id="KW-0472">Membrane</keyword>
<dbReference type="PANTHER" id="PTHR43528">
    <property type="entry name" value="ALPHA-KETOGLUTARATE PERMEASE"/>
    <property type="match status" value="1"/>
</dbReference>
<feature type="transmembrane region" description="Helical" evidence="8">
    <location>
        <begin position="134"/>
        <end position="157"/>
    </location>
</feature>
<dbReference type="Proteomes" id="UP001500683">
    <property type="component" value="Unassembled WGS sequence"/>
</dbReference>
<feature type="domain" description="Major facilitator superfamily (MFS) profile" evidence="9">
    <location>
        <begin position="1"/>
        <end position="405"/>
    </location>
</feature>
<dbReference type="PROSITE" id="PS00216">
    <property type="entry name" value="SUGAR_TRANSPORT_1"/>
    <property type="match status" value="1"/>
</dbReference>
<feature type="transmembrane region" description="Helical" evidence="8">
    <location>
        <begin position="350"/>
        <end position="374"/>
    </location>
</feature>
<keyword evidence="11" id="KW-1185">Reference proteome</keyword>
<evidence type="ECO:0000256" key="7">
    <source>
        <dbReference type="ARBA" id="ARBA00023136"/>
    </source>
</evidence>
<feature type="transmembrane region" description="Helical" evidence="8">
    <location>
        <begin position="257"/>
        <end position="277"/>
    </location>
</feature>
<dbReference type="EMBL" id="BAAAZG010000028">
    <property type="protein sequence ID" value="GAA4080319.1"/>
    <property type="molecule type" value="Genomic_DNA"/>
</dbReference>
<dbReference type="PANTHER" id="PTHR43528:SF1">
    <property type="entry name" value="ALPHA-KETOGLUTARATE PERMEASE"/>
    <property type="match status" value="1"/>
</dbReference>